<dbReference type="Gene3D" id="2.60.40.10">
    <property type="entry name" value="Immunoglobulins"/>
    <property type="match status" value="2"/>
</dbReference>
<comment type="caution">
    <text evidence="5">The sequence shown here is derived from an EMBL/GenBank/DDBJ whole genome shotgun (WGS) entry which is preliminary data.</text>
</comment>
<evidence type="ECO:0000256" key="3">
    <source>
        <dbReference type="SAM" id="SignalP"/>
    </source>
</evidence>
<feature type="domain" description="SpaA-like prealbumin fold" evidence="4">
    <location>
        <begin position="436"/>
        <end position="531"/>
    </location>
</feature>
<proteinExistence type="predicted"/>
<feature type="compositionally biased region" description="Low complexity" evidence="1">
    <location>
        <begin position="416"/>
        <end position="425"/>
    </location>
</feature>
<keyword evidence="2" id="KW-0472">Membrane</keyword>
<dbReference type="InterPro" id="IPR013783">
    <property type="entry name" value="Ig-like_fold"/>
</dbReference>
<dbReference type="RefSeq" id="WP_113860083.1">
    <property type="nucleotide sequence ID" value="NZ_PDCG01000003.1"/>
</dbReference>
<dbReference type="GO" id="GO:0005975">
    <property type="term" value="P:carbohydrate metabolic process"/>
    <property type="evidence" value="ECO:0007669"/>
    <property type="project" value="UniProtKB-ARBA"/>
</dbReference>
<feature type="chain" id="PRO_5016743113" description="SpaA-like prealbumin fold domain-containing protein" evidence="3">
    <location>
        <begin position="34"/>
        <end position="641"/>
    </location>
</feature>
<name>A0A366K839_9BIFI</name>
<organism evidence="5 6">
    <name type="scientific">Bifidobacterium aemilianum</name>
    <dbReference type="NCBI Taxonomy" id="2493120"/>
    <lineage>
        <taxon>Bacteria</taxon>
        <taxon>Bacillati</taxon>
        <taxon>Actinomycetota</taxon>
        <taxon>Actinomycetes</taxon>
        <taxon>Bifidobacteriales</taxon>
        <taxon>Bifidobacteriaceae</taxon>
        <taxon>Bifidobacterium</taxon>
    </lineage>
</organism>
<keyword evidence="2" id="KW-1133">Transmembrane helix</keyword>
<evidence type="ECO:0000313" key="5">
    <source>
        <dbReference type="EMBL" id="RBP97834.1"/>
    </source>
</evidence>
<dbReference type="NCBIfam" id="TIGR04226">
    <property type="entry name" value="RrgB_K2N_iso_D2"/>
    <property type="match status" value="1"/>
</dbReference>
<dbReference type="OrthoDB" id="3231832at2"/>
<reference evidence="5 6" key="1">
    <citation type="submission" date="2017-10" db="EMBL/GenBank/DDBJ databases">
        <title>Bifidobacterium xylocopum sp. nov. and Bifidobacterium aemilianum sp. nov., from the carpenter bee (Xylocopa violacea) digestive tract.</title>
        <authorList>
            <person name="Alberoni D."/>
            <person name="Baffoni L."/>
            <person name="Di Gioia D."/>
            <person name="Gaggia F."/>
            <person name="Biavati B."/>
        </authorList>
    </citation>
    <scope>NUCLEOTIDE SEQUENCE [LARGE SCALE GENOMIC DNA]</scope>
    <source>
        <strain evidence="5 6">XV10</strain>
    </source>
</reference>
<evidence type="ECO:0000256" key="2">
    <source>
        <dbReference type="SAM" id="Phobius"/>
    </source>
</evidence>
<dbReference type="InterPro" id="IPR041033">
    <property type="entry name" value="SpaA_PFL_dom_1"/>
</dbReference>
<feature type="compositionally biased region" description="Polar residues" evidence="1">
    <location>
        <begin position="402"/>
        <end position="415"/>
    </location>
</feature>
<protein>
    <recommendedName>
        <fullName evidence="4">SpaA-like prealbumin fold domain-containing protein</fullName>
    </recommendedName>
</protein>
<feature type="region of interest" description="Disordered" evidence="1">
    <location>
        <begin position="357"/>
        <end position="427"/>
    </location>
</feature>
<feature type="transmembrane region" description="Helical" evidence="2">
    <location>
        <begin position="603"/>
        <end position="624"/>
    </location>
</feature>
<dbReference type="Proteomes" id="UP000252530">
    <property type="component" value="Unassembled WGS sequence"/>
</dbReference>
<feature type="signal peptide" evidence="3">
    <location>
        <begin position="1"/>
        <end position="33"/>
    </location>
</feature>
<dbReference type="AlphaFoldDB" id="A0A366K839"/>
<keyword evidence="2" id="KW-0812">Transmembrane</keyword>
<dbReference type="InterPro" id="IPR026466">
    <property type="entry name" value="Fim_isopep_form_D2_dom"/>
</dbReference>
<keyword evidence="6" id="KW-1185">Reference proteome</keyword>
<dbReference type="Gene3D" id="2.60.40.740">
    <property type="match status" value="1"/>
</dbReference>
<dbReference type="EMBL" id="PDCG01000003">
    <property type="protein sequence ID" value="RBP97834.1"/>
    <property type="molecule type" value="Genomic_DNA"/>
</dbReference>
<accession>A0A366K839</accession>
<feature type="compositionally biased region" description="Polar residues" evidence="1">
    <location>
        <begin position="357"/>
        <end position="366"/>
    </location>
</feature>
<evidence type="ECO:0000256" key="1">
    <source>
        <dbReference type="SAM" id="MobiDB-lite"/>
    </source>
</evidence>
<dbReference type="Pfam" id="PF17802">
    <property type="entry name" value="SpaA"/>
    <property type="match status" value="1"/>
</dbReference>
<evidence type="ECO:0000313" key="6">
    <source>
        <dbReference type="Proteomes" id="UP000252530"/>
    </source>
</evidence>
<sequence>MKKNALGRGVLGLTVSAAMVLGLSLAGASTASAVETVDLTKTNGIDIVISTDPAKRPIVGHKFKALKVADYSAATLNAADQTIADGVSVSTVGTYESAAENAITAAGGVFNSGQYANNAFAQVATDWSGYSGADTTSNSRGAHFDGMLRKFMTSFTADSTVQADLNSQTEVTATTSGATFSNLAQGLYVIVETSGAGVTGNKSIPMLVGTPIGTSGSNAVHIGNASSPELGKVEFKSENEPELTKTTSAQDVAIGDQVPFSVKTKVPSTVGYPLGGYLFRVTDAPGRGFDLPTSVTVLVNNRPVTSGVNTWTLTTDSGRHRFVVAFNGIMNSTTFPVGADIEIKYQLLVNSTADSTNINNNVSIRHSTNPNAPATPNNPPQNGPNVPGNSGSGDGDDANTGQTNTGNEQQVPGQSNNGNNNNGNNTSPQLYFYGFDINKQDKVSSAYLTGAKFTVRKSGVMDSLKFVKLGNGNFKKAVSNTCAVNNTTCVEELEVSDATSASLPDAPKGHLYIDGLAAGEYKIKETVQATNHSAVLPEFTETINSGTPDAPVFTYTSAPISDFGLITNVGTRNNPNDGTSKPLWETVRVDNVTNIAQLPITGGAGIILAVIVALGAGVTALVLVQVRRRRMASASAGLLTR</sequence>
<evidence type="ECO:0000259" key="4">
    <source>
        <dbReference type="Pfam" id="PF17802"/>
    </source>
</evidence>
<keyword evidence="3" id="KW-0732">Signal</keyword>
<gene>
    <name evidence="5" type="ORF">CRD60_04400</name>
</gene>